<dbReference type="Proteomes" id="UP000223606">
    <property type="component" value="Chromosome 1"/>
</dbReference>
<dbReference type="SUPFAM" id="SSF52540">
    <property type="entry name" value="P-loop containing nucleoside triphosphate hydrolases"/>
    <property type="match status" value="1"/>
</dbReference>
<dbReference type="InterPro" id="IPR036627">
    <property type="entry name" value="CobW-likC_sf"/>
</dbReference>
<gene>
    <name evidence="9" type="primary">yjiA_4</name>
    <name evidence="9" type="ORF">HDIA_4375</name>
</gene>
<accession>A0A2C9DCD1</accession>
<evidence type="ECO:0000256" key="4">
    <source>
        <dbReference type="ARBA" id="ARBA00034320"/>
    </source>
</evidence>
<feature type="compositionally biased region" description="Basic residues" evidence="7">
    <location>
        <begin position="277"/>
        <end position="286"/>
    </location>
</feature>
<dbReference type="Pfam" id="PF07683">
    <property type="entry name" value="CobW_C"/>
    <property type="match status" value="1"/>
</dbReference>
<evidence type="ECO:0000256" key="2">
    <source>
        <dbReference type="ARBA" id="ARBA00022801"/>
    </source>
</evidence>
<dbReference type="GO" id="GO:0016787">
    <property type="term" value="F:hydrolase activity"/>
    <property type="evidence" value="ECO:0007669"/>
    <property type="project" value="UniProtKB-KW"/>
</dbReference>
<sequence length="415" mass="44868">MTDDENTPAMAEPRKRPEPIPLTVITGFLGAGKTTLLNALVADPAMKDAAVVINEFGEVGLDHLFVAARDDGIVELSSGCLCCTIRGDLVNTLETFLRGVDNKRIDKLTRVVIETTGLADPAPVLQTVMAHPYLVMRYRLDGVITLVDAVNGSATLDAHKEAVKQVAVADRLVITKTDLPEGAERLPALVARLTALNPAAPRLMAAKGEATAATLLNAGLWNADTKIADVRAWLAAEAYETGGEADHPHGHDDHGHHEHEHHEHGHHGGEHGDRAHGGHHGHRHDVNRHDDHIRSFSLATDRAVSAGSLEMFLDLLRSAHGPRILRMKGIVRLAEDPDRPLVLHGVQEVFHPPARLDAWPDADHRTRLVFITNDLAEDFVRKLFDGITGALAPDTPDKAAITDNPLAISGFSGPR</sequence>
<name>A0A2C9DCD1_9HYPH</name>
<feature type="domain" description="CobW C-terminal" evidence="8">
    <location>
        <begin position="293"/>
        <end position="388"/>
    </location>
</feature>
<dbReference type="InterPro" id="IPR051316">
    <property type="entry name" value="Zinc-reg_GTPase_activator"/>
</dbReference>
<comment type="function">
    <text evidence="5">Zinc chaperone that directly transfers zinc cofactor to target proteins, thereby activating them. Zinc is transferred from the CXCC motif in the GTPase domain to the zinc binding site in target proteins in a process requiring GTP hydrolysis.</text>
</comment>
<evidence type="ECO:0000313" key="9">
    <source>
        <dbReference type="EMBL" id="SON57916.1"/>
    </source>
</evidence>
<evidence type="ECO:0000259" key="8">
    <source>
        <dbReference type="SMART" id="SM00833"/>
    </source>
</evidence>
<dbReference type="KEGG" id="hdi:HDIA_4375"/>
<dbReference type="InterPro" id="IPR027417">
    <property type="entry name" value="P-loop_NTPase"/>
</dbReference>
<keyword evidence="2" id="KW-0378">Hydrolase</keyword>
<dbReference type="SUPFAM" id="SSF90002">
    <property type="entry name" value="Hypothetical protein YjiA, C-terminal domain"/>
    <property type="match status" value="1"/>
</dbReference>
<organism evidence="9 10">
    <name type="scientific">Hartmannibacter diazotrophicus</name>
    <dbReference type="NCBI Taxonomy" id="1482074"/>
    <lineage>
        <taxon>Bacteria</taxon>
        <taxon>Pseudomonadati</taxon>
        <taxon>Pseudomonadota</taxon>
        <taxon>Alphaproteobacteria</taxon>
        <taxon>Hyphomicrobiales</taxon>
        <taxon>Pleomorphomonadaceae</taxon>
        <taxon>Hartmannibacter</taxon>
    </lineage>
</organism>
<dbReference type="InterPro" id="IPR003495">
    <property type="entry name" value="CobW/HypB/UreG_nucleotide-bd"/>
</dbReference>
<keyword evidence="1" id="KW-0547">Nucleotide-binding</keyword>
<feature type="region of interest" description="Disordered" evidence="7">
    <location>
        <begin position="242"/>
        <end position="287"/>
    </location>
</feature>
<comment type="similarity">
    <text evidence="4">Belongs to the SIMIBI class G3E GTPase family. ZNG1 subfamily.</text>
</comment>
<dbReference type="Pfam" id="PF02492">
    <property type="entry name" value="cobW"/>
    <property type="match status" value="1"/>
</dbReference>
<evidence type="ECO:0000256" key="1">
    <source>
        <dbReference type="ARBA" id="ARBA00022741"/>
    </source>
</evidence>
<evidence type="ECO:0000256" key="3">
    <source>
        <dbReference type="ARBA" id="ARBA00023186"/>
    </source>
</evidence>
<proteinExistence type="inferred from homology"/>
<dbReference type="Gene3D" id="3.40.50.300">
    <property type="entry name" value="P-loop containing nucleotide triphosphate hydrolases"/>
    <property type="match status" value="1"/>
</dbReference>
<dbReference type="SMART" id="SM00833">
    <property type="entry name" value="CobW_C"/>
    <property type="match status" value="1"/>
</dbReference>
<feature type="compositionally biased region" description="Basic and acidic residues" evidence="7">
    <location>
        <begin position="244"/>
        <end position="276"/>
    </location>
</feature>
<comment type="catalytic activity">
    <reaction evidence="6">
        <text>GTP + H2O = GDP + phosphate + H(+)</text>
        <dbReference type="Rhea" id="RHEA:19669"/>
        <dbReference type="ChEBI" id="CHEBI:15377"/>
        <dbReference type="ChEBI" id="CHEBI:15378"/>
        <dbReference type="ChEBI" id="CHEBI:37565"/>
        <dbReference type="ChEBI" id="CHEBI:43474"/>
        <dbReference type="ChEBI" id="CHEBI:58189"/>
    </reaction>
    <physiologicalReaction direction="left-to-right" evidence="6">
        <dbReference type="Rhea" id="RHEA:19670"/>
    </physiologicalReaction>
</comment>
<keyword evidence="10" id="KW-1185">Reference proteome</keyword>
<reference evidence="10" key="1">
    <citation type="submission" date="2017-09" db="EMBL/GenBank/DDBJ databases">
        <title>Genome sequence of Nannocystis excedens DSM 71.</title>
        <authorList>
            <person name="Blom J."/>
        </authorList>
    </citation>
    <scope>NUCLEOTIDE SEQUENCE [LARGE SCALE GENOMIC DNA]</scope>
    <source>
        <strain evidence="10">type strain: E19</strain>
    </source>
</reference>
<dbReference type="CDD" id="cd03112">
    <property type="entry name" value="CobW-like"/>
    <property type="match status" value="1"/>
</dbReference>
<evidence type="ECO:0000256" key="6">
    <source>
        <dbReference type="ARBA" id="ARBA00049117"/>
    </source>
</evidence>
<dbReference type="AlphaFoldDB" id="A0A2C9DCD1"/>
<protein>
    <submittedName>
        <fullName evidence="9">Putative GTP-binding protein YjiA</fullName>
    </submittedName>
</protein>
<dbReference type="GO" id="GO:0000166">
    <property type="term" value="F:nucleotide binding"/>
    <property type="evidence" value="ECO:0007669"/>
    <property type="project" value="UniProtKB-KW"/>
</dbReference>
<dbReference type="InterPro" id="IPR011629">
    <property type="entry name" value="CobW-like_C"/>
</dbReference>
<evidence type="ECO:0000256" key="7">
    <source>
        <dbReference type="SAM" id="MobiDB-lite"/>
    </source>
</evidence>
<evidence type="ECO:0000313" key="10">
    <source>
        <dbReference type="Proteomes" id="UP000223606"/>
    </source>
</evidence>
<dbReference type="PANTHER" id="PTHR13748">
    <property type="entry name" value="COBW-RELATED"/>
    <property type="match status" value="1"/>
</dbReference>
<evidence type="ECO:0000256" key="5">
    <source>
        <dbReference type="ARBA" id="ARBA00045658"/>
    </source>
</evidence>
<dbReference type="Gene3D" id="3.30.1220.10">
    <property type="entry name" value="CobW-like, C-terminal domain"/>
    <property type="match status" value="1"/>
</dbReference>
<dbReference type="EMBL" id="LT960614">
    <property type="protein sequence ID" value="SON57916.1"/>
    <property type="molecule type" value="Genomic_DNA"/>
</dbReference>
<keyword evidence="3" id="KW-0143">Chaperone</keyword>